<sequence>MEDEVRPSWQKLVHLNWKFALGLLLVVCIPRFILVLAANASGNYSSIGTIMVISALSPFVFLTPFGRRKIGMTKPNRYSQLLMAFVAGIAFSGLLYAIGRILYATSFENWYVYIGKSYKIPAGISQPDRASLFTIVAITGMLFSPIGEELFFRGIVHTSFARSIGEKRASLVDSSAFALTHLSHFGLVFIDQQWRFLVMPAFLWVMSMFLVSRLFFWFKTASGSLLGAILCHAGFNLSMTYCIFYLLS</sequence>
<proteinExistence type="predicted"/>
<feature type="transmembrane region" description="Helical" evidence="1">
    <location>
        <begin position="44"/>
        <end position="62"/>
    </location>
</feature>
<feature type="transmembrane region" description="Helical" evidence="1">
    <location>
        <begin position="225"/>
        <end position="247"/>
    </location>
</feature>
<evidence type="ECO:0000313" key="4">
    <source>
        <dbReference type="Proteomes" id="UP000232883"/>
    </source>
</evidence>
<dbReference type="GO" id="GO:0006508">
    <property type="term" value="P:proteolysis"/>
    <property type="evidence" value="ECO:0007669"/>
    <property type="project" value="UniProtKB-KW"/>
</dbReference>
<accession>A0A2K8Z842</accession>
<keyword evidence="1" id="KW-0812">Transmembrane</keyword>
<keyword evidence="3" id="KW-0378">Hydrolase</keyword>
<feature type="transmembrane region" description="Helical" evidence="1">
    <location>
        <begin position="20"/>
        <end position="38"/>
    </location>
</feature>
<protein>
    <submittedName>
        <fullName evidence="3">CPBP family intramembrane metalloprotease</fullName>
    </submittedName>
</protein>
<evidence type="ECO:0000259" key="2">
    <source>
        <dbReference type="Pfam" id="PF02517"/>
    </source>
</evidence>
<keyword evidence="1" id="KW-0472">Membrane</keyword>
<dbReference type="AlphaFoldDB" id="A0A2K8Z842"/>
<dbReference type="Pfam" id="PF02517">
    <property type="entry name" value="Rce1-like"/>
    <property type="match status" value="1"/>
</dbReference>
<dbReference type="GO" id="GO:0008237">
    <property type="term" value="F:metallopeptidase activity"/>
    <property type="evidence" value="ECO:0007669"/>
    <property type="project" value="UniProtKB-KW"/>
</dbReference>
<keyword evidence="1" id="KW-1133">Transmembrane helix</keyword>
<feature type="domain" description="CAAX prenyl protease 2/Lysostaphin resistance protein A-like" evidence="2">
    <location>
        <begin position="133"/>
        <end position="237"/>
    </location>
</feature>
<feature type="transmembrane region" description="Helical" evidence="1">
    <location>
        <begin position="130"/>
        <end position="151"/>
    </location>
</feature>
<dbReference type="GO" id="GO:0080120">
    <property type="term" value="P:CAAX-box protein maturation"/>
    <property type="evidence" value="ECO:0007669"/>
    <property type="project" value="UniProtKB-ARBA"/>
</dbReference>
<dbReference type="KEGG" id="spir:CWM47_31575"/>
<dbReference type="InterPro" id="IPR003675">
    <property type="entry name" value="Rce1/LyrA-like_dom"/>
</dbReference>
<feature type="transmembrane region" description="Helical" evidence="1">
    <location>
        <begin position="196"/>
        <end position="218"/>
    </location>
</feature>
<reference evidence="3 4" key="1">
    <citation type="submission" date="2017-11" db="EMBL/GenBank/DDBJ databases">
        <title>Taxonomic description and genome sequences of Spirosoma HA7 sp. nov., isolated from pollen microhabitat of Corylus avellana.</title>
        <authorList>
            <person name="Ambika Manirajan B."/>
            <person name="Suarez C."/>
            <person name="Ratering S."/>
            <person name="Geissler-Plaum R."/>
            <person name="Cardinale M."/>
            <person name="Sylvia S."/>
        </authorList>
    </citation>
    <scope>NUCLEOTIDE SEQUENCE [LARGE SCALE GENOMIC DNA]</scope>
    <source>
        <strain evidence="3 4">HA7</strain>
    </source>
</reference>
<keyword evidence="4" id="KW-1185">Reference proteome</keyword>
<gene>
    <name evidence="3" type="ORF">CWM47_31575</name>
</gene>
<name>A0A2K8Z842_9BACT</name>
<evidence type="ECO:0000256" key="1">
    <source>
        <dbReference type="SAM" id="Phobius"/>
    </source>
</evidence>
<keyword evidence="3" id="KW-0645">Protease</keyword>
<organism evidence="3 4">
    <name type="scientific">Spirosoma pollinicola</name>
    <dbReference type="NCBI Taxonomy" id="2057025"/>
    <lineage>
        <taxon>Bacteria</taxon>
        <taxon>Pseudomonadati</taxon>
        <taxon>Bacteroidota</taxon>
        <taxon>Cytophagia</taxon>
        <taxon>Cytophagales</taxon>
        <taxon>Cytophagaceae</taxon>
        <taxon>Spirosoma</taxon>
    </lineage>
</organism>
<dbReference type="RefSeq" id="WP_100992540.1">
    <property type="nucleotide sequence ID" value="NZ_CP025096.1"/>
</dbReference>
<dbReference type="OrthoDB" id="9782250at2"/>
<dbReference type="EMBL" id="CP025096">
    <property type="protein sequence ID" value="AUD05989.1"/>
    <property type="molecule type" value="Genomic_DNA"/>
</dbReference>
<dbReference type="GO" id="GO:0004175">
    <property type="term" value="F:endopeptidase activity"/>
    <property type="evidence" value="ECO:0007669"/>
    <property type="project" value="UniProtKB-ARBA"/>
</dbReference>
<evidence type="ECO:0000313" key="3">
    <source>
        <dbReference type="EMBL" id="AUD05989.1"/>
    </source>
</evidence>
<feature type="transmembrane region" description="Helical" evidence="1">
    <location>
        <begin position="82"/>
        <end position="103"/>
    </location>
</feature>
<dbReference type="Proteomes" id="UP000232883">
    <property type="component" value="Chromosome"/>
</dbReference>
<keyword evidence="3" id="KW-0482">Metalloprotease</keyword>